<evidence type="ECO:0000256" key="7">
    <source>
        <dbReference type="SAM" id="Phobius"/>
    </source>
</evidence>
<evidence type="ECO:0000313" key="9">
    <source>
        <dbReference type="Proteomes" id="UP000321464"/>
    </source>
</evidence>
<evidence type="ECO:0000256" key="1">
    <source>
        <dbReference type="ARBA" id="ARBA00004651"/>
    </source>
</evidence>
<dbReference type="EMBL" id="BJYR01000019">
    <property type="protein sequence ID" value="GEO01028.1"/>
    <property type="molecule type" value="Genomic_DNA"/>
</dbReference>
<keyword evidence="6 7" id="KW-0472">Membrane</keyword>
<organism evidence="8 9">
    <name type="scientific">Novosphingobium sediminis</name>
    <dbReference type="NCBI Taxonomy" id="707214"/>
    <lineage>
        <taxon>Bacteria</taxon>
        <taxon>Pseudomonadati</taxon>
        <taxon>Pseudomonadota</taxon>
        <taxon>Alphaproteobacteria</taxon>
        <taxon>Sphingomonadales</taxon>
        <taxon>Sphingomonadaceae</taxon>
        <taxon>Novosphingobium</taxon>
    </lineage>
</organism>
<comment type="caution">
    <text evidence="8">The sequence shown here is derived from an EMBL/GenBank/DDBJ whole genome shotgun (WGS) entry which is preliminary data.</text>
</comment>
<feature type="transmembrane region" description="Helical" evidence="7">
    <location>
        <begin position="29"/>
        <end position="50"/>
    </location>
</feature>
<dbReference type="PANTHER" id="PTHR42865">
    <property type="entry name" value="PROTON/GLUTAMATE-ASPARTATE SYMPORTER"/>
    <property type="match status" value="1"/>
</dbReference>
<evidence type="ECO:0000256" key="3">
    <source>
        <dbReference type="ARBA" id="ARBA00022475"/>
    </source>
</evidence>
<reference evidence="8 9" key="1">
    <citation type="submission" date="2019-07" db="EMBL/GenBank/DDBJ databases">
        <title>Whole genome shotgun sequence of Novosphingobium sediminis NBRC 106119.</title>
        <authorList>
            <person name="Hosoyama A."/>
            <person name="Uohara A."/>
            <person name="Ohji S."/>
            <person name="Ichikawa N."/>
        </authorList>
    </citation>
    <scope>NUCLEOTIDE SEQUENCE [LARGE SCALE GENOMIC DNA]</scope>
    <source>
        <strain evidence="8 9">NBRC 106119</strain>
    </source>
</reference>
<keyword evidence="5 7" id="KW-1133">Transmembrane helix</keyword>
<keyword evidence="2" id="KW-0813">Transport</keyword>
<evidence type="ECO:0000313" key="8">
    <source>
        <dbReference type="EMBL" id="GEO01028.1"/>
    </source>
</evidence>
<name>A0A512AMV1_9SPHN</name>
<feature type="transmembrane region" description="Helical" evidence="7">
    <location>
        <begin position="321"/>
        <end position="346"/>
    </location>
</feature>
<feature type="transmembrane region" description="Helical" evidence="7">
    <location>
        <begin position="178"/>
        <end position="196"/>
    </location>
</feature>
<protein>
    <submittedName>
        <fullName evidence="8">C4-dicarboxylate ABC transporter</fullName>
    </submittedName>
</protein>
<dbReference type="Gene3D" id="1.10.3860.10">
    <property type="entry name" value="Sodium:dicarboxylate symporter"/>
    <property type="match status" value="1"/>
</dbReference>
<proteinExistence type="predicted"/>
<dbReference type="PRINTS" id="PR00173">
    <property type="entry name" value="EDTRNSPORT"/>
</dbReference>
<dbReference type="Proteomes" id="UP000321464">
    <property type="component" value="Unassembled WGS sequence"/>
</dbReference>
<evidence type="ECO:0000256" key="6">
    <source>
        <dbReference type="ARBA" id="ARBA00023136"/>
    </source>
</evidence>
<dbReference type="SUPFAM" id="SSF118215">
    <property type="entry name" value="Proton glutamate symport protein"/>
    <property type="match status" value="1"/>
</dbReference>
<dbReference type="InterPro" id="IPR036458">
    <property type="entry name" value="Na:dicarbo_symporter_sf"/>
</dbReference>
<feature type="transmembrane region" description="Helical" evidence="7">
    <location>
        <begin position="358"/>
        <end position="381"/>
    </location>
</feature>
<dbReference type="GO" id="GO:0015293">
    <property type="term" value="F:symporter activity"/>
    <property type="evidence" value="ECO:0007669"/>
    <property type="project" value="UniProtKB-KW"/>
</dbReference>
<dbReference type="Pfam" id="PF00375">
    <property type="entry name" value="SDF"/>
    <property type="match status" value="1"/>
</dbReference>
<feature type="transmembrane region" description="Helical" evidence="7">
    <location>
        <begin position="106"/>
        <end position="129"/>
    </location>
</feature>
<dbReference type="RefSeq" id="WP_147160362.1">
    <property type="nucleotide sequence ID" value="NZ_BJYR01000019.1"/>
</dbReference>
<dbReference type="InterPro" id="IPR001991">
    <property type="entry name" value="Na-dicarboxylate_symporter"/>
</dbReference>
<feature type="transmembrane region" description="Helical" evidence="7">
    <location>
        <begin position="388"/>
        <end position="408"/>
    </location>
</feature>
<sequence length="441" mass="44869">MNQAINDTSSADAPRSVSPLPEITKVPTLWTFVGLVAGLGLGLLTVMRAPGAMAPLLAVAEPVGDMWLRALRATIIPLVVSLLFMGVVQTVAAARAGAMARRALGWFYLILAGGSAMAGFLVPALLAVIPSPPGAIEALRAGVASADAKAAGPLPGVGDFVASFVPANVFSAAADDQILPLLLFTAIFAVAAARLANRQRESLLTFFEAIGGATLVVVGWILWTAPAGVFALSFAVAAHTGAAAIGALAHYVLIVTLTGTVMFLSAYPIAVLFGRQPLGAFARAVIPAQALALSTQSSLASLPAMLGACRQLGVRDRAAEFTLPLAVALFRGTGPAMNFAVAIYLAHWLGVPVDGWHMLAGFAVASVMSFGAVSLPGAISLVTSCGPIALAMGVPVGPLALLVAVEVLPDLMRTLGNVTLDVAVTTVVDAMPGLDEEKANG</sequence>
<keyword evidence="9" id="KW-1185">Reference proteome</keyword>
<dbReference type="GO" id="GO:0005886">
    <property type="term" value="C:plasma membrane"/>
    <property type="evidence" value="ECO:0007669"/>
    <property type="project" value="UniProtKB-SubCell"/>
</dbReference>
<comment type="subcellular location">
    <subcellularLocation>
        <location evidence="1">Cell membrane</location>
        <topology evidence="1">Multi-pass membrane protein</topology>
    </subcellularLocation>
</comment>
<feature type="transmembrane region" description="Helical" evidence="7">
    <location>
        <begin position="253"/>
        <end position="274"/>
    </location>
</feature>
<evidence type="ECO:0000256" key="2">
    <source>
        <dbReference type="ARBA" id="ARBA00022448"/>
    </source>
</evidence>
<gene>
    <name evidence="8" type="ORF">NSE01_28600</name>
</gene>
<feature type="transmembrane region" description="Helical" evidence="7">
    <location>
        <begin position="70"/>
        <end position="94"/>
    </location>
</feature>
<evidence type="ECO:0000256" key="4">
    <source>
        <dbReference type="ARBA" id="ARBA00022692"/>
    </source>
</evidence>
<dbReference type="AlphaFoldDB" id="A0A512AMV1"/>
<keyword evidence="3" id="KW-1003">Cell membrane</keyword>
<evidence type="ECO:0000256" key="5">
    <source>
        <dbReference type="ARBA" id="ARBA00022989"/>
    </source>
</evidence>
<dbReference type="OrthoDB" id="9766690at2"/>
<keyword evidence="4 7" id="KW-0812">Transmembrane</keyword>
<accession>A0A512AMV1</accession>
<dbReference type="PANTHER" id="PTHR42865:SF7">
    <property type="entry name" value="PROTON_GLUTAMATE-ASPARTATE SYMPORTER"/>
    <property type="match status" value="1"/>
</dbReference>